<dbReference type="Pfam" id="PF02275">
    <property type="entry name" value="CBAH"/>
    <property type="match status" value="1"/>
</dbReference>
<evidence type="ECO:0000259" key="3">
    <source>
        <dbReference type="Pfam" id="PF02275"/>
    </source>
</evidence>
<keyword evidence="5" id="KW-1185">Reference proteome</keyword>
<dbReference type="PANTHER" id="PTHR35527:SF2">
    <property type="entry name" value="HYDROLASE"/>
    <property type="match status" value="1"/>
</dbReference>
<protein>
    <submittedName>
        <fullName evidence="4">Linear amide C-N hydrolase</fullName>
    </submittedName>
</protein>
<organism evidence="4 5">
    <name type="scientific">Paenimyroides tangerinum</name>
    <dbReference type="NCBI Taxonomy" id="2488728"/>
    <lineage>
        <taxon>Bacteria</taxon>
        <taxon>Pseudomonadati</taxon>
        <taxon>Bacteroidota</taxon>
        <taxon>Flavobacteriia</taxon>
        <taxon>Flavobacteriales</taxon>
        <taxon>Flavobacteriaceae</taxon>
        <taxon>Paenimyroides</taxon>
    </lineage>
</organism>
<accession>A0A3P3WHN8</accession>
<dbReference type="RefSeq" id="WP_125016424.1">
    <property type="nucleotide sequence ID" value="NZ_RQVQ01000001.1"/>
</dbReference>
<reference evidence="4 5" key="1">
    <citation type="submission" date="2018-11" db="EMBL/GenBank/DDBJ databases">
        <title>Flavobacterium sp. nov., YIM 102701-2 draft genome.</title>
        <authorList>
            <person name="Li G."/>
            <person name="Jiang Y."/>
        </authorList>
    </citation>
    <scope>NUCLEOTIDE SEQUENCE [LARGE SCALE GENOMIC DNA]</scope>
    <source>
        <strain evidence="4 5">YIM 102701-2</strain>
    </source>
</reference>
<evidence type="ECO:0000313" key="5">
    <source>
        <dbReference type="Proteomes" id="UP000275719"/>
    </source>
</evidence>
<dbReference type="AlphaFoldDB" id="A0A3P3WHN8"/>
<feature type="domain" description="Choloylglycine hydrolase/NAAA C-terminal" evidence="3">
    <location>
        <begin position="40"/>
        <end position="364"/>
    </location>
</feature>
<comment type="similarity">
    <text evidence="1">Belongs to the peptidase C59 family.</text>
</comment>
<dbReference type="InterPro" id="IPR029055">
    <property type="entry name" value="Ntn_hydrolases_N"/>
</dbReference>
<keyword evidence="2 4" id="KW-0378">Hydrolase</keyword>
<sequence length="377" mass="41742">MEKERNLNKSIESNSTNNVAFKSFEELQYKGENGVAPFACTTLIVKDKNNNVYHGRGMELTFGEGLSSLTYYPKGYVFQHLAPDQSKGLQYTAKYAVMAVTTPISAFDPKCAMEGFNDAGLAFSLNMMPAPPLKDLTPDQYPNSVPFASFGEYILAVFATVEELKAGITQGVNFWSESLQMLGGLKTPFHFAVYDKTGGSVVIEVKNGALIVYDNPTGVMTNGPEFPWHIENLNNYSHMTNIETVVGQVGDVKLRQPDSGIATSVLPSSATSVGRFVKAVYYSAFANRVDNPDVQLAELGHVMNNFDRPKNITKELAAPAKEDGTPAKYMTEFTLWVVLTDLSRGEMHVRLYDSLNYQKFTFEQFKSNTDEVSILLK</sequence>
<evidence type="ECO:0000256" key="2">
    <source>
        <dbReference type="ARBA" id="ARBA00022801"/>
    </source>
</evidence>
<comment type="caution">
    <text evidence="4">The sequence shown here is derived from an EMBL/GenBank/DDBJ whole genome shotgun (WGS) entry which is preliminary data.</text>
</comment>
<dbReference type="OrthoDB" id="9794717at2"/>
<gene>
    <name evidence="4" type="ORF">EG240_00815</name>
</gene>
<dbReference type="EMBL" id="RQVQ01000001">
    <property type="protein sequence ID" value="RRJ93339.1"/>
    <property type="molecule type" value="Genomic_DNA"/>
</dbReference>
<name>A0A3P3WHN8_9FLAO</name>
<dbReference type="SUPFAM" id="SSF56235">
    <property type="entry name" value="N-terminal nucleophile aminohydrolases (Ntn hydrolases)"/>
    <property type="match status" value="1"/>
</dbReference>
<evidence type="ECO:0000313" key="4">
    <source>
        <dbReference type="EMBL" id="RRJ93339.1"/>
    </source>
</evidence>
<dbReference type="GO" id="GO:0016787">
    <property type="term" value="F:hydrolase activity"/>
    <property type="evidence" value="ECO:0007669"/>
    <property type="project" value="UniProtKB-KW"/>
</dbReference>
<proteinExistence type="inferred from homology"/>
<dbReference type="Gene3D" id="3.60.60.10">
    <property type="entry name" value="Penicillin V Acylase, Chain A"/>
    <property type="match status" value="1"/>
</dbReference>
<dbReference type="PANTHER" id="PTHR35527">
    <property type="entry name" value="CHOLOYLGLYCINE HYDROLASE"/>
    <property type="match status" value="1"/>
</dbReference>
<dbReference type="Proteomes" id="UP000275719">
    <property type="component" value="Unassembled WGS sequence"/>
</dbReference>
<dbReference type="InterPro" id="IPR052193">
    <property type="entry name" value="Peptidase_C59"/>
</dbReference>
<evidence type="ECO:0000256" key="1">
    <source>
        <dbReference type="ARBA" id="ARBA00006625"/>
    </source>
</evidence>
<dbReference type="InterPro" id="IPR029132">
    <property type="entry name" value="CBAH/NAAA_C"/>
</dbReference>